<keyword evidence="1" id="KW-1133">Transmembrane helix</keyword>
<protein>
    <submittedName>
        <fullName evidence="2">Uncharacterized protein</fullName>
    </submittedName>
</protein>
<keyword evidence="3" id="KW-1185">Reference proteome</keyword>
<dbReference type="EMBL" id="CP051775">
    <property type="protein sequence ID" value="QJE73727.1"/>
    <property type="molecule type" value="Genomic_DNA"/>
</dbReference>
<feature type="transmembrane region" description="Helical" evidence="1">
    <location>
        <begin position="12"/>
        <end position="32"/>
    </location>
</feature>
<dbReference type="KEGG" id="acru:HHL28_12065"/>
<evidence type="ECO:0000313" key="3">
    <source>
        <dbReference type="Proteomes" id="UP000501891"/>
    </source>
</evidence>
<sequence length="77" mass="8217">MTAMTPEQLFDVAFGVSNIVMGGAVVYAAIVLRRLNVSNRKPSARFYDVYGRTTSVMGQVVVAFGAGVIGNSFLDIV</sequence>
<accession>A0A858R8L6</accession>
<evidence type="ECO:0000256" key="1">
    <source>
        <dbReference type="SAM" id="Phobius"/>
    </source>
</evidence>
<dbReference type="Proteomes" id="UP000501891">
    <property type="component" value="Chromosome"/>
</dbReference>
<reference evidence="2" key="1">
    <citation type="submission" date="2020-04" db="EMBL/GenBank/DDBJ databases">
        <title>A desert anoxygenic phototrophic bacterium fixes CO2 using RubisCO under aerobic conditions.</title>
        <authorList>
            <person name="Tang K."/>
        </authorList>
    </citation>
    <scope>NUCLEOTIDE SEQUENCE [LARGE SCALE GENOMIC DNA]</scope>
    <source>
        <strain evidence="2">MIMtkB3</strain>
    </source>
</reference>
<dbReference type="AlphaFoldDB" id="A0A858R8L6"/>
<evidence type="ECO:0000313" key="2">
    <source>
        <dbReference type="EMBL" id="QJE73727.1"/>
    </source>
</evidence>
<name>A0A858R8L6_9PROT</name>
<keyword evidence="1" id="KW-0472">Membrane</keyword>
<keyword evidence="1" id="KW-0812">Transmembrane</keyword>
<organism evidence="2 3">
    <name type="scientific">Aerophototrophica crusticola</name>
    <dbReference type="NCBI Taxonomy" id="1709002"/>
    <lineage>
        <taxon>Bacteria</taxon>
        <taxon>Pseudomonadati</taxon>
        <taxon>Pseudomonadota</taxon>
        <taxon>Alphaproteobacteria</taxon>
        <taxon>Rhodospirillales</taxon>
        <taxon>Rhodospirillaceae</taxon>
        <taxon>Aerophototrophica</taxon>
    </lineage>
</organism>
<gene>
    <name evidence="2" type="ORF">HHL28_12065</name>
</gene>
<proteinExistence type="predicted"/>
<feature type="transmembrane region" description="Helical" evidence="1">
    <location>
        <begin position="53"/>
        <end position="74"/>
    </location>
</feature>